<name>A0A0D8ZWX4_9CYAN</name>
<dbReference type="InterPro" id="IPR002810">
    <property type="entry name" value="NfeD-like_C"/>
</dbReference>
<evidence type="ECO:0000313" key="7">
    <source>
        <dbReference type="EMBL" id="KJH73263.1"/>
    </source>
</evidence>
<dbReference type="PANTHER" id="PTHR33507:SF3">
    <property type="entry name" value="INNER MEMBRANE PROTEIN YBBJ"/>
    <property type="match status" value="1"/>
</dbReference>
<keyword evidence="2 5" id="KW-0812">Transmembrane</keyword>
<evidence type="ECO:0000256" key="1">
    <source>
        <dbReference type="ARBA" id="ARBA00004141"/>
    </source>
</evidence>
<protein>
    <submittedName>
        <fullName evidence="7">Membrane protein implicated in regulation of membrane protease activity</fullName>
    </submittedName>
</protein>
<feature type="transmembrane region" description="Helical" evidence="5">
    <location>
        <begin position="6"/>
        <end position="23"/>
    </location>
</feature>
<dbReference type="SUPFAM" id="SSF141322">
    <property type="entry name" value="NfeD domain-like"/>
    <property type="match status" value="1"/>
</dbReference>
<evidence type="ECO:0000313" key="8">
    <source>
        <dbReference type="Proteomes" id="UP000032452"/>
    </source>
</evidence>
<feature type="domain" description="NfeD-like C-terminal" evidence="6">
    <location>
        <begin position="82"/>
        <end position="138"/>
    </location>
</feature>
<keyword evidence="7" id="KW-0378">Hydrolase</keyword>
<evidence type="ECO:0000256" key="3">
    <source>
        <dbReference type="ARBA" id="ARBA00022989"/>
    </source>
</evidence>
<dbReference type="PANTHER" id="PTHR33507">
    <property type="entry name" value="INNER MEMBRANE PROTEIN YBBJ"/>
    <property type="match status" value="1"/>
</dbReference>
<dbReference type="Gene3D" id="2.40.50.140">
    <property type="entry name" value="Nucleic acid-binding proteins"/>
    <property type="match status" value="1"/>
</dbReference>
<keyword evidence="3 5" id="KW-1133">Transmembrane helix</keyword>
<evidence type="ECO:0000256" key="5">
    <source>
        <dbReference type="SAM" id="Phobius"/>
    </source>
</evidence>
<keyword evidence="8" id="KW-1185">Reference proteome</keyword>
<dbReference type="AlphaFoldDB" id="A0A0D8ZWX4"/>
<dbReference type="EMBL" id="JYON01000001">
    <property type="protein sequence ID" value="KJH73263.1"/>
    <property type="molecule type" value="Genomic_DNA"/>
</dbReference>
<dbReference type="InterPro" id="IPR012340">
    <property type="entry name" value="NA-bd_OB-fold"/>
</dbReference>
<feature type="transmembrane region" description="Helical" evidence="5">
    <location>
        <begin position="53"/>
        <end position="71"/>
    </location>
</feature>
<dbReference type="InterPro" id="IPR052165">
    <property type="entry name" value="Membrane_assoc_protease"/>
</dbReference>
<dbReference type="GO" id="GO:0006508">
    <property type="term" value="P:proteolysis"/>
    <property type="evidence" value="ECO:0007669"/>
    <property type="project" value="UniProtKB-KW"/>
</dbReference>
<sequence length="144" mass="15851">MFVNPTLVWLIAGAGLCLAELFLPTAFVAFMMGISAFLVALVSLLIPNLSLQVVLWLVFSTSLVLLSRRFLPKAKKGNKIRDAIIAETLTEIVAGKEGRVIYEGNSWRARCEDVSCAIAPHQKVYVVRREGTTLIVVPENLLHS</sequence>
<reference evidence="7 8" key="1">
    <citation type="submission" date="2015-02" db="EMBL/GenBank/DDBJ databases">
        <title>Draft genome of a novel marine cyanobacterium (Chroococcales) isolated from South Atlantic Ocean.</title>
        <authorList>
            <person name="Rigonato J."/>
            <person name="Alvarenga D.O."/>
            <person name="Branco L.H."/>
            <person name="Varani A.M."/>
            <person name="Brandini F.P."/>
            <person name="Fiore M.F."/>
        </authorList>
    </citation>
    <scope>NUCLEOTIDE SEQUENCE [LARGE SCALE GENOMIC DNA]</scope>
    <source>
        <strain evidence="7 8">CENA595</strain>
    </source>
</reference>
<dbReference type="OrthoDB" id="425662at2"/>
<gene>
    <name evidence="7" type="ORF">UH38_00160</name>
</gene>
<comment type="caution">
    <text evidence="7">The sequence shown here is derived from an EMBL/GenBank/DDBJ whole genome shotgun (WGS) entry which is preliminary data.</text>
</comment>
<dbReference type="RefSeq" id="WP_045052596.1">
    <property type="nucleotide sequence ID" value="NZ_CAWMDP010000017.1"/>
</dbReference>
<proteinExistence type="predicted"/>
<keyword evidence="7" id="KW-0645">Protease</keyword>
<evidence type="ECO:0000256" key="4">
    <source>
        <dbReference type="ARBA" id="ARBA00023136"/>
    </source>
</evidence>
<dbReference type="STRING" id="1618023.UH38_00160"/>
<dbReference type="GO" id="GO:0005886">
    <property type="term" value="C:plasma membrane"/>
    <property type="evidence" value="ECO:0007669"/>
    <property type="project" value="TreeGrafter"/>
</dbReference>
<dbReference type="GO" id="GO:0008233">
    <property type="term" value="F:peptidase activity"/>
    <property type="evidence" value="ECO:0007669"/>
    <property type="project" value="UniProtKB-KW"/>
</dbReference>
<evidence type="ECO:0000256" key="2">
    <source>
        <dbReference type="ARBA" id="ARBA00022692"/>
    </source>
</evidence>
<dbReference type="Proteomes" id="UP000032452">
    <property type="component" value="Unassembled WGS sequence"/>
</dbReference>
<comment type="subcellular location">
    <subcellularLocation>
        <location evidence="1">Membrane</location>
        <topology evidence="1">Multi-pass membrane protein</topology>
    </subcellularLocation>
</comment>
<organism evidence="7 8">
    <name type="scientific">Aliterella atlantica CENA595</name>
    <dbReference type="NCBI Taxonomy" id="1618023"/>
    <lineage>
        <taxon>Bacteria</taxon>
        <taxon>Bacillati</taxon>
        <taxon>Cyanobacteriota</taxon>
        <taxon>Cyanophyceae</taxon>
        <taxon>Chroococcidiopsidales</taxon>
        <taxon>Aliterellaceae</taxon>
        <taxon>Aliterella</taxon>
    </lineage>
</organism>
<evidence type="ECO:0000259" key="6">
    <source>
        <dbReference type="Pfam" id="PF01957"/>
    </source>
</evidence>
<keyword evidence="4 5" id="KW-0472">Membrane</keyword>
<accession>A0A0D8ZWX4</accession>
<dbReference type="Pfam" id="PF01957">
    <property type="entry name" value="NfeD"/>
    <property type="match status" value="1"/>
</dbReference>
<dbReference type="PATRIC" id="fig|1618023.3.peg.1250"/>